<sequence>MVPVVRRRRRIRCGAWYRGCRGFCGRHRVQIHLTVRQIQVCIASRMQMKGIRASNTPIQMKIPVFWIAVQQSHLQGAQSSAVQGLENRRLVWWKKNSFSDSVWVAVGYRAGWTFLGFLQLRLGSRVEVRVDRGVSGIGGGPNGAV</sequence>
<dbReference type="WBParaSite" id="BXY_1499500.1">
    <property type="protein sequence ID" value="BXY_1499500.1"/>
    <property type="gene ID" value="BXY_1499500"/>
</dbReference>
<reference evidence="2" key="1">
    <citation type="submission" date="2016-11" db="UniProtKB">
        <authorList>
            <consortium name="WormBaseParasite"/>
        </authorList>
    </citation>
    <scope>IDENTIFICATION</scope>
</reference>
<name>A0A1I7SPK3_BURXY</name>
<evidence type="ECO:0000313" key="2">
    <source>
        <dbReference type="WBParaSite" id="BXY_1499500.1"/>
    </source>
</evidence>
<accession>A0A1I7SPK3</accession>
<dbReference type="AlphaFoldDB" id="A0A1I7SPK3"/>
<protein>
    <submittedName>
        <fullName evidence="2">Uncharacterized protein</fullName>
    </submittedName>
</protein>
<proteinExistence type="predicted"/>
<dbReference type="Proteomes" id="UP000095284">
    <property type="component" value="Unplaced"/>
</dbReference>
<organism evidence="1 2">
    <name type="scientific">Bursaphelenchus xylophilus</name>
    <name type="common">Pinewood nematode worm</name>
    <name type="synonym">Aphelenchoides xylophilus</name>
    <dbReference type="NCBI Taxonomy" id="6326"/>
    <lineage>
        <taxon>Eukaryota</taxon>
        <taxon>Metazoa</taxon>
        <taxon>Ecdysozoa</taxon>
        <taxon>Nematoda</taxon>
        <taxon>Chromadorea</taxon>
        <taxon>Rhabditida</taxon>
        <taxon>Tylenchina</taxon>
        <taxon>Tylenchomorpha</taxon>
        <taxon>Aphelenchoidea</taxon>
        <taxon>Aphelenchoididae</taxon>
        <taxon>Bursaphelenchus</taxon>
    </lineage>
</organism>
<evidence type="ECO:0000313" key="1">
    <source>
        <dbReference type="Proteomes" id="UP000095284"/>
    </source>
</evidence>